<evidence type="ECO:0000313" key="2">
    <source>
        <dbReference type="EMBL" id="EMP34055.1"/>
    </source>
</evidence>
<feature type="compositionally biased region" description="Polar residues" evidence="1">
    <location>
        <begin position="93"/>
        <end position="102"/>
    </location>
</feature>
<organism evidence="2 3">
    <name type="scientific">Chelonia mydas</name>
    <name type="common">Green sea-turtle</name>
    <name type="synonym">Chelonia agassizi</name>
    <dbReference type="NCBI Taxonomy" id="8469"/>
    <lineage>
        <taxon>Eukaryota</taxon>
        <taxon>Metazoa</taxon>
        <taxon>Chordata</taxon>
        <taxon>Craniata</taxon>
        <taxon>Vertebrata</taxon>
        <taxon>Euteleostomi</taxon>
        <taxon>Archelosauria</taxon>
        <taxon>Testudinata</taxon>
        <taxon>Testudines</taxon>
        <taxon>Cryptodira</taxon>
        <taxon>Durocryptodira</taxon>
        <taxon>Americhelydia</taxon>
        <taxon>Chelonioidea</taxon>
        <taxon>Cheloniidae</taxon>
        <taxon>Chelonia</taxon>
    </lineage>
</organism>
<dbReference type="Proteomes" id="UP000031443">
    <property type="component" value="Unassembled WGS sequence"/>
</dbReference>
<evidence type="ECO:0000256" key="1">
    <source>
        <dbReference type="SAM" id="MobiDB-lite"/>
    </source>
</evidence>
<reference evidence="3" key="1">
    <citation type="journal article" date="2013" name="Nat. Genet.">
        <title>The draft genomes of soft-shell turtle and green sea turtle yield insights into the development and evolution of the turtle-specific body plan.</title>
        <authorList>
            <person name="Wang Z."/>
            <person name="Pascual-Anaya J."/>
            <person name="Zadissa A."/>
            <person name="Li W."/>
            <person name="Niimura Y."/>
            <person name="Huang Z."/>
            <person name="Li C."/>
            <person name="White S."/>
            <person name="Xiong Z."/>
            <person name="Fang D."/>
            <person name="Wang B."/>
            <person name="Ming Y."/>
            <person name="Chen Y."/>
            <person name="Zheng Y."/>
            <person name="Kuraku S."/>
            <person name="Pignatelli M."/>
            <person name="Herrero J."/>
            <person name="Beal K."/>
            <person name="Nozawa M."/>
            <person name="Li Q."/>
            <person name="Wang J."/>
            <person name="Zhang H."/>
            <person name="Yu L."/>
            <person name="Shigenobu S."/>
            <person name="Wang J."/>
            <person name="Liu J."/>
            <person name="Flicek P."/>
            <person name="Searle S."/>
            <person name="Wang J."/>
            <person name="Kuratani S."/>
            <person name="Yin Y."/>
            <person name="Aken B."/>
            <person name="Zhang G."/>
            <person name="Irie N."/>
        </authorList>
    </citation>
    <scope>NUCLEOTIDE SEQUENCE [LARGE SCALE GENOMIC DNA]</scope>
</reference>
<evidence type="ECO:0000313" key="3">
    <source>
        <dbReference type="Proteomes" id="UP000031443"/>
    </source>
</evidence>
<dbReference type="AlphaFoldDB" id="M7BEP8"/>
<gene>
    <name evidence="2" type="ORF">UY3_08801</name>
</gene>
<accession>M7BEP8</accession>
<sequence>MNMELLLHRIYANFNLLVLPGATYTTRPLIMSRSLDIYSFIAPQPKPYESKSADTVQPRIEDHNKECCTHMSINYHEQNMEDRGLHEAGQQGLGSTSSIHTN</sequence>
<feature type="region of interest" description="Disordered" evidence="1">
    <location>
        <begin position="78"/>
        <end position="102"/>
    </location>
</feature>
<dbReference type="EMBL" id="KB534242">
    <property type="protein sequence ID" value="EMP34055.1"/>
    <property type="molecule type" value="Genomic_DNA"/>
</dbReference>
<name>M7BEP8_CHEMY</name>
<keyword evidence="3" id="KW-1185">Reference proteome</keyword>
<protein>
    <submittedName>
        <fullName evidence="2">Uncharacterized protein</fullName>
    </submittedName>
</protein>
<proteinExistence type="predicted"/>